<organism evidence="6 7">
    <name type="scientific">Ailuropoda melanoleuca</name>
    <name type="common">Giant panda</name>
    <dbReference type="NCBI Taxonomy" id="9646"/>
    <lineage>
        <taxon>Eukaryota</taxon>
        <taxon>Metazoa</taxon>
        <taxon>Chordata</taxon>
        <taxon>Craniata</taxon>
        <taxon>Vertebrata</taxon>
        <taxon>Euteleostomi</taxon>
        <taxon>Mammalia</taxon>
        <taxon>Eutheria</taxon>
        <taxon>Laurasiatheria</taxon>
        <taxon>Carnivora</taxon>
        <taxon>Caniformia</taxon>
        <taxon>Ursidae</taxon>
        <taxon>Ailuropoda</taxon>
    </lineage>
</organism>
<comment type="similarity">
    <text evidence="1">Belongs to the TRAFAC class dynamin-like GTPase superfamily. IRG family.</text>
</comment>
<dbReference type="InterPro" id="IPR027417">
    <property type="entry name" value="P-loop_NTPase"/>
</dbReference>
<accession>G1MKT0</accession>
<dbReference type="PROSITE" id="PS51716">
    <property type="entry name" value="G_IRG"/>
    <property type="match status" value="1"/>
</dbReference>
<protein>
    <submittedName>
        <fullName evidence="6">T-cell-specific guanine nucleotide triphosphate-binding protein 2-like</fullName>
    </submittedName>
</protein>
<keyword evidence="2" id="KW-0547">Nucleotide-binding</keyword>
<evidence type="ECO:0000259" key="5">
    <source>
        <dbReference type="PROSITE" id="PS51716"/>
    </source>
</evidence>
<evidence type="ECO:0000313" key="6">
    <source>
        <dbReference type="Ensembl" id="ENSAMEP00000019965.2"/>
    </source>
</evidence>
<dbReference type="PANTHER" id="PTHR32341:SF15">
    <property type="entry name" value="INTERFERON-GAMMA-INDUCIBLE GTPASE 10-RELATED"/>
    <property type="match status" value="1"/>
</dbReference>
<dbReference type="PANTHER" id="PTHR32341">
    <property type="entry name" value="INTERFERON-INDUCIBLE GTPASE"/>
    <property type="match status" value="1"/>
</dbReference>
<evidence type="ECO:0000313" key="7">
    <source>
        <dbReference type="Proteomes" id="UP000008912"/>
    </source>
</evidence>
<dbReference type="GO" id="GO:0005525">
    <property type="term" value="F:GTP binding"/>
    <property type="evidence" value="ECO:0007669"/>
    <property type="project" value="UniProtKB-KW"/>
</dbReference>
<dbReference type="CDD" id="cd04104">
    <property type="entry name" value="p47_IIGP_like"/>
    <property type="match status" value="1"/>
</dbReference>
<dbReference type="AlphaFoldDB" id="G1MKT0"/>
<evidence type="ECO:0000256" key="4">
    <source>
        <dbReference type="ARBA" id="ARBA00023134"/>
    </source>
</evidence>
<sequence length="493" mass="55235">MLDRKRRAPGYNIVARTDLTPVPNNTAQATPCCTNFFLPSSLVPIVPSTAPAMGQSSSSTPPYTKGGDLASSFEKFFKDFKLESKILSQETITLIETHLKEGNIQRVISAISDALRDIDNAPLNIAVTGEPGAGKSSLINALRGVGHEEEEAAPTGAVETTLERISYKHPKVPNVIFWDLPGIMSITFQPQKYLKKMKFSEYDFFIIISATRFKESDVHLATAIKKMKKKFYFVRSKVDSDLHNAQRTKPSTFNKDEILQRIRNDCVDQLQRANMSDTQIFLVSSLDLSDYDFQSLETTLLRELPAHKRHIFMQYLPNVTEAAIDRKRDSLRQKVWLEALKAGASATIPFMGLISDKDVEKLEQTLTLYRSYFGLDDASLEIIAKDLHVSVEKLKANLRSPHLLSIEKDVESLGEKLLRYVEKLCSVSGGPFATGVYFRKIFYLQNYFLETVVSDAKVLLRKEEIFKDPVDSGQACLLQNAGNENGKSEAASS</sequence>
<reference evidence="6" key="3">
    <citation type="submission" date="2025-09" db="UniProtKB">
        <authorList>
            <consortium name="Ensembl"/>
        </authorList>
    </citation>
    <scope>IDENTIFICATION</scope>
</reference>
<dbReference type="GO" id="GO:0045087">
    <property type="term" value="P:innate immune response"/>
    <property type="evidence" value="ECO:0007669"/>
    <property type="project" value="TreeGrafter"/>
</dbReference>
<keyword evidence="3" id="KW-0378">Hydrolase</keyword>
<dbReference type="Pfam" id="PF05049">
    <property type="entry name" value="IIGP"/>
    <property type="match status" value="1"/>
</dbReference>
<feature type="domain" description="IRG-type G" evidence="5">
    <location>
        <begin position="121"/>
        <end position="303"/>
    </location>
</feature>
<dbReference type="Proteomes" id="UP000008912">
    <property type="component" value="Unassembled WGS sequence"/>
</dbReference>
<dbReference type="eggNOG" id="ENOG502QS9R">
    <property type="taxonomic scope" value="Eukaryota"/>
</dbReference>
<reference evidence="6 7" key="1">
    <citation type="journal article" date="2010" name="Nature">
        <title>The sequence and de novo assembly of the giant panda genome.</title>
        <authorList>
            <person name="Li R."/>
            <person name="Fan W."/>
            <person name="Tian G."/>
            <person name="Zhu H."/>
            <person name="He L."/>
            <person name="Cai J."/>
            <person name="Huang Q."/>
            <person name="Cai Q."/>
            <person name="Li B."/>
            <person name="Bai Y."/>
            <person name="Zhang Z."/>
            <person name="Zhang Y."/>
            <person name="Wang W."/>
            <person name="Li J."/>
            <person name="Wei F."/>
            <person name="Li H."/>
            <person name="Jian M."/>
            <person name="Li J."/>
            <person name="Zhang Z."/>
            <person name="Nielsen R."/>
            <person name="Li D."/>
            <person name="Gu W."/>
            <person name="Yang Z."/>
            <person name="Xuan Z."/>
            <person name="Ryder O.A."/>
            <person name="Leung F.C."/>
            <person name="Zhou Y."/>
            <person name="Cao J."/>
            <person name="Sun X."/>
            <person name="Fu Y."/>
            <person name="Fang X."/>
            <person name="Guo X."/>
            <person name="Wang B."/>
            <person name="Hou R."/>
            <person name="Shen F."/>
            <person name="Mu B."/>
            <person name="Ni P."/>
            <person name="Lin R."/>
            <person name="Qian W."/>
            <person name="Wang G."/>
            <person name="Yu C."/>
            <person name="Nie W."/>
            <person name="Wang J."/>
            <person name="Wu Z."/>
            <person name="Liang H."/>
            <person name="Min J."/>
            <person name="Wu Q."/>
            <person name="Cheng S."/>
            <person name="Ruan J."/>
            <person name="Wang M."/>
            <person name="Shi Z."/>
            <person name="Wen M."/>
            <person name="Liu B."/>
            <person name="Ren X."/>
            <person name="Zheng H."/>
            <person name="Dong D."/>
            <person name="Cook K."/>
            <person name="Shan G."/>
            <person name="Zhang H."/>
            <person name="Kosiol C."/>
            <person name="Xie X."/>
            <person name="Lu Z."/>
            <person name="Zheng H."/>
            <person name="Li Y."/>
            <person name="Steiner C.C."/>
            <person name="Lam T.T."/>
            <person name="Lin S."/>
            <person name="Zhang Q."/>
            <person name="Li G."/>
            <person name="Tian J."/>
            <person name="Gong T."/>
            <person name="Liu H."/>
            <person name="Zhang D."/>
            <person name="Fang L."/>
            <person name="Ye C."/>
            <person name="Zhang J."/>
            <person name="Hu W."/>
            <person name="Xu A."/>
            <person name="Ren Y."/>
            <person name="Zhang G."/>
            <person name="Bruford M.W."/>
            <person name="Li Q."/>
            <person name="Ma L."/>
            <person name="Guo Y."/>
            <person name="An N."/>
            <person name="Hu Y."/>
            <person name="Zheng Y."/>
            <person name="Shi Y."/>
            <person name="Li Z."/>
            <person name="Liu Q."/>
            <person name="Chen Y."/>
            <person name="Zhao J."/>
            <person name="Qu N."/>
            <person name="Zhao S."/>
            <person name="Tian F."/>
            <person name="Wang X."/>
            <person name="Wang H."/>
            <person name="Xu L."/>
            <person name="Liu X."/>
            <person name="Vinar T."/>
            <person name="Wang Y."/>
            <person name="Lam T.W."/>
            <person name="Yiu S.M."/>
            <person name="Liu S."/>
            <person name="Zhang H."/>
            <person name="Li D."/>
            <person name="Huang Y."/>
            <person name="Wang X."/>
            <person name="Yang G."/>
            <person name="Jiang Z."/>
            <person name="Wang J."/>
            <person name="Qin N."/>
            <person name="Li L."/>
            <person name="Li J."/>
            <person name="Bolund L."/>
            <person name="Kristiansen K."/>
            <person name="Wong G.K."/>
            <person name="Olson M."/>
            <person name="Zhang X."/>
            <person name="Li S."/>
            <person name="Yang H."/>
            <person name="Wang J."/>
            <person name="Wang J."/>
        </authorList>
    </citation>
    <scope>NUCLEOTIDE SEQUENCE [LARGE SCALE GENOMIC DNA]</scope>
</reference>
<proteinExistence type="inferred from homology"/>
<evidence type="ECO:0000256" key="2">
    <source>
        <dbReference type="ARBA" id="ARBA00022741"/>
    </source>
</evidence>
<dbReference type="InterPro" id="IPR007743">
    <property type="entry name" value="Immunity-related_GTPase-like"/>
</dbReference>
<name>G1MKT0_AILME</name>
<evidence type="ECO:0000256" key="1">
    <source>
        <dbReference type="ARBA" id="ARBA00005429"/>
    </source>
</evidence>
<dbReference type="STRING" id="9646.ENSAMEP00000019965"/>
<gene>
    <name evidence="6" type="primary">LOC100464206</name>
</gene>
<dbReference type="InterPro" id="IPR030385">
    <property type="entry name" value="G_IRG_dom"/>
</dbReference>
<dbReference type="GO" id="GO:0005789">
    <property type="term" value="C:endoplasmic reticulum membrane"/>
    <property type="evidence" value="ECO:0007669"/>
    <property type="project" value="TreeGrafter"/>
</dbReference>
<dbReference type="InParanoid" id="G1MKT0"/>
<dbReference type="Gene3D" id="3.40.50.300">
    <property type="entry name" value="P-loop containing nucleotide triphosphate hydrolases"/>
    <property type="match status" value="1"/>
</dbReference>
<dbReference type="InterPro" id="IPR051515">
    <property type="entry name" value="IRG"/>
</dbReference>
<dbReference type="GO" id="GO:0000045">
    <property type="term" value="P:autophagosome assembly"/>
    <property type="evidence" value="ECO:0007669"/>
    <property type="project" value="TreeGrafter"/>
</dbReference>
<dbReference type="Ensembl" id="ENSAMET00000020734.2">
    <property type="protein sequence ID" value="ENSAMEP00000019965.2"/>
    <property type="gene ID" value="ENSAMEG00000025265.1"/>
</dbReference>
<dbReference type="GO" id="GO:0003924">
    <property type="term" value="F:GTPase activity"/>
    <property type="evidence" value="ECO:0007669"/>
    <property type="project" value="TreeGrafter"/>
</dbReference>
<dbReference type="GO" id="GO:0035458">
    <property type="term" value="P:cellular response to interferon-beta"/>
    <property type="evidence" value="ECO:0007669"/>
    <property type="project" value="TreeGrafter"/>
</dbReference>
<keyword evidence="7" id="KW-1185">Reference proteome</keyword>
<dbReference type="HOGENOM" id="CLU_015342_2_0_1"/>
<dbReference type="GeneTree" id="ENSGT00950000183007"/>
<reference evidence="6" key="2">
    <citation type="submission" date="2025-08" db="UniProtKB">
        <authorList>
            <consortium name="Ensembl"/>
        </authorList>
    </citation>
    <scope>IDENTIFICATION</scope>
</reference>
<keyword evidence="4" id="KW-0342">GTP-binding</keyword>
<dbReference type="FunFam" id="3.40.50.300:FF:000541">
    <property type="entry name" value="Immunity related GTPase M"/>
    <property type="match status" value="1"/>
</dbReference>
<evidence type="ECO:0000256" key="3">
    <source>
        <dbReference type="ARBA" id="ARBA00022801"/>
    </source>
</evidence>
<dbReference type="SUPFAM" id="SSF52540">
    <property type="entry name" value="P-loop containing nucleoside triphosphate hydrolases"/>
    <property type="match status" value="1"/>
</dbReference>